<feature type="region of interest" description="Disordered" evidence="1">
    <location>
        <begin position="409"/>
        <end position="514"/>
    </location>
</feature>
<reference evidence="2" key="2">
    <citation type="submission" date="2020-11" db="EMBL/GenBank/DDBJ databases">
        <authorList>
            <person name="McCartney M.A."/>
            <person name="Auch B."/>
            <person name="Kono T."/>
            <person name="Mallez S."/>
            <person name="Becker A."/>
            <person name="Gohl D.M."/>
            <person name="Silverstein K.A.T."/>
            <person name="Koren S."/>
            <person name="Bechman K.B."/>
            <person name="Herman A."/>
            <person name="Abrahante J.E."/>
            <person name="Garbe J."/>
        </authorList>
    </citation>
    <scope>NUCLEOTIDE SEQUENCE</scope>
    <source>
        <strain evidence="2">Duluth1</strain>
        <tissue evidence="2">Whole animal</tissue>
    </source>
</reference>
<feature type="compositionally biased region" description="Basic and acidic residues" evidence="1">
    <location>
        <begin position="413"/>
        <end position="425"/>
    </location>
</feature>
<dbReference type="EMBL" id="JAIWYP010000016">
    <property type="protein sequence ID" value="KAH3696715.1"/>
    <property type="molecule type" value="Genomic_DNA"/>
</dbReference>
<feature type="region of interest" description="Disordered" evidence="1">
    <location>
        <begin position="605"/>
        <end position="695"/>
    </location>
</feature>
<feature type="compositionally biased region" description="Polar residues" evidence="1">
    <location>
        <begin position="428"/>
        <end position="446"/>
    </location>
</feature>
<accession>A0A9D4BIC6</accession>
<feature type="compositionally biased region" description="Low complexity" evidence="1">
    <location>
        <begin position="447"/>
        <end position="461"/>
    </location>
</feature>
<comment type="caution">
    <text evidence="2">The sequence shown here is derived from an EMBL/GenBank/DDBJ whole genome shotgun (WGS) entry which is preliminary data.</text>
</comment>
<feature type="compositionally biased region" description="Polar residues" evidence="1">
    <location>
        <begin position="174"/>
        <end position="185"/>
    </location>
</feature>
<sequence length="707" mass="79698">MTRFGYPTSGPGSTRCSTGSVQGSAQPTKDTKTTTPRKPEKGRKWSVAGWDDQFNADDGIVAWTKRQKALESKRDIADNWPDGTKKHPASLDEECRVSIHHRCPNIDDIDIFMKSSLHDVYKPREKTTPNVTNQKTSSVATLKYTNNVSLGTLMPTEFKEDHGDNAEDDDDNGRQANTFRENNVPVNEETEKRSKSVQDIHAQAKLERSNTHMKIKRLLKFSRDRRTTKADEDDEGYCSKTSSAERTQDAVSDGEESGANIELEKSKNYRSMMDLSELPSNSHHPDHSRERASMNALSKQYSEVLAMNRARFSYTHQPPTICHLPDPNVALAHDSLRIERKIESEDSTWSYAKLKRNKELNRCYQPELLQPTQESTVYNIDNMKPVTLVLRKITIQNSEETCPLIYQTQMQPMKERPPDIRDNRHPSRNSNTPSLRAGSNVQRNIPSQSRAGSAISRSGSSYCGSPTPHALTPRGVAVATGMAQTTPPHGENKAANNSIKPSQQPKQSSQVRDVRVVHDPKPKDGMWSQEYSYIDRQTTNYSIGELLPAMDKSIYTQHTCAPKFVTSDHASGDTGMTTTEILDMQKNAIDDGFLLLKKGIDILSKGNDKQTLGPPPFRPNQTRHPLMRSLTVVVNNRRDFSPRSSSNSDSSKSKPTRVSSEKGYSSGNVDDDRETQKKLKEAFSQFYKNRPKEIGKEFRRMQTMWNS</sequence>
<feature type="region of interest" description="Disordered" evidence="1">
    <location>
        <begin position="1"/>
        <end position="48"/>
    </location>
</feature>
<feature type="compositionally biased region" description="Basic and acidic residues" evidence="1">
    <location>
        <begin position="29"/>
        <end position="43"/>
    </location>
</feature>
<evidence type="ECO:0000313" key="3">
    <source>
        <dbReference type="Proteomes" id="UP000828390"/>
    </source>
</evidence>
<feature type="compositionally biased region" description="Basic and acidic residues" evidence="1">
    <location>
        <begin position="189"/>
        <end position="199"/>
    </location>
</feature>
<feature type="compositionally biased region" description="Polar residues" evidence="1">
    <location>
        <begin position="10"/>
        <end position="26"/>
    </location>
</feature>
<feature type="compositionally biased region" description="Polar residues" evidence="1">
    <location>
        <begin position="656"/>
        <end position="668"/>
    </location>
</feature>
<feature type="compositionally biased region" description="Basic and acidic residues" evidence="1">
    <location>
        <begin position="221"/>
        <end position="230"/>
    </location>
</feature>
<protein>
    <submittedName>
        <fullName evidence="2">Uncharacterized protein</fullName>
    </submittedName>
</protein>
<dbReference type="OrthoDB" id="6127644at2759"/>
<name>A0A9D4BIC6_DREPO</name>
<organism evidence="2 3">
    <name type="scientific">Dreissena polymorpha</name>
    <name type="common">Zebra mussel</name>
    <name type="synonym">Mytilus polymorpha</name>
    <dbReference type="NCBI Taxonomy" id="45954"/>
    <lineage>
        <taxon>Eukaryota</taxon>
        <taxon>Metazoa</taxon>
        <taxon>Spiralia</taxon>
        <taxon>Lophotrochozoa</taxon>
        <taxon>Mollusca</taxon>
        <taxon>Bivalvia</taxon>
        <taxon>Autobranchia</taxon>
        <taxon>Heteroconchia</taxon>
        <taxon>Euheterodonta</taxon>
        <taxon>Imparidentia</taxon>
        <taxon>Neoheterodontei</taxon>
        <taxon>Myida</taxon>
        <taxon>Dreissenoidea</taxon>
        <taxon>Dreissenidae</taxon>
        <taxon>Dreissena</taxon>
    </lineage>
</organism>
<evidence type="ECO:0000256" key="1">
    <source>
        <dbReference type="SAM" id="MobiDB-lite"/>
    </source>
</evidence>
<gene>
    <name evidence="2" type="ORF">DPMN_084191</name>
</gene>
<feature type="region of interest" description="Disordered" evidence="1">
    <location>
        <begin position="156"/>
        <end position="199"/>
    </location>
</feature>
<dbReference type="AlphaFoldDB" id="A0A9D4BIC6"/>
<feature type="region of interest" description="Disordered" evidence="1">
    <location>
        <begin position="217"/>
        <end position="266"/>
    </location>
</feature>
<reference evidence="2" key="1">
    <citation type="journal article" date="2019" name="bioRxiv">
        <title>The Genome of the Zebra Mussel, Dreissena polymorpha: A Resource for Invasive Species Research.</title>
        <authorList>
            <person name="McCartney M.A."/>
            <person name="Auch B."/>
            <person name="Kono T."/>
            <person name="Mallez S."/>
            <person name="Zhang Y."/>
            <person name="Obille A."/>
            <person name="Becker A."/>
            <person name="Abrahante J.E."/>
            <person name="Garbe J."/>
            <person name="Badalamenti J.P."/>
            <person name="Herman A."/>
            <person name="Mangelson H."/>
            <person name="Liachko I."/>
            <person name="Sullivan S."/>
            <person name="Sone E.D."/>
            <person name="Koren S."/>
            <person name="Silverstein K.A.T."/>
            <person name="Beckman K.B."/>
            <person name="Gohl D.M."/>
        </authorList>
    </citation>
    <scope>NUCLEOTIDE SEQUENCE</scope>
    <source>
        <strain evidence="2">Duluth1</strain>
        <tissue evidence="2">Whole animal</tissue>
    </source>
</reference>
<keyword evidence="3" id="KW-1185">Reference proteome</keyword>
<dbReference type="Proteomes" id="UP000828390">
    <property type="component" value="Unassembled WGS sequence"/>
</dbReference>
<feature type="compositionally biased region" description="Low complexity" evidence="1">
    <location>
        <begin position="498"/>
        <end position="510"/>
    </location>
</feature>
<evidence type="ECO:0000313" key="2">
    <source>
        <dbReference type="EMBL" id="KAH3696715.1"/>
    </source>
</evidence>
<proteinExistence type="predicted"/>